<keyword evidence="3" id="KW-0813">Transport</keyword>
<feature type="transmembrane region" description="Helical" evidence="8">
    <location>
        <begin position="61"/>
        <end position="83"/>
    </location>
</feature>
<dbReference type="AlphaFoldDB" id="A0A173XJQ1"/>
<evidence type="ECO:0000313" key="10">
    <source>
        <dbReference type="Proteomes" id="UP000095558"/>
    </source>
</evidence>
<dbReference type="InterPro" id="IPR007208">
    <property type="entry name" value="MrpF/PhaF-like"/>
</dbReference>
<dbReference type="OrthoDB" id="9799958at2"/>
<evidence type="ECO:0000313" key="9">
    <source>
        <dbReference type="EMBL" id="CUN51480.1"/>
    </source>
</evidence>
<comment type="similarity">
    <text evidence="2">Belongs to the CPA3 antiporters (TC 2.A.63) subunit F family.</text>
</comment>
<dbReference type="GeneID" id="83010551"/>
<comment type="subcellular location">
    <subcellularLocation>
        <location evidence="1">Cell membrane</location>
        <topology evidence="1">Multi-pass membrane protein</topology>
    </subcellularLocation>
</comment>
<evidence type="ECO:0000256" key="1">
    <source>
        <dbReference type="ARBA" id="ARBA00004651"/>
    </source>
</evidence>
<reference evidence="9 10" key="1">
    <citation type="submission" date="2015-09" db="EMBL/GenBank/DDBJ databases">
        <authorList>
            <consortium name="Pathogen Informatics"/>
        </authorList>
    </citation>
    <scope>NUCLEOTIDE SEQUENCE [LARGE SCALE GENOMIC DNA]</scope>
    <source>
        <strain evidence="9 10">2789STDY5834855</strain>
    </source>
</reference>
<dbReference type="EMBL" id="CYZV01000001">
    <property type="protein sequence ID" value="CUN51480.1"/>
    <property type="molecule type" value="Genomic_DNA"/>
</dbReference>
<proteinExistence type="inferred from homology"/>
<evidence type="ECO:0000256" key="2">
    <source>
        <dbReference type="ARBA" id="ARBA00009212"/>
    </source>
</evidence>
<dbReference type="GO" id="GO:0005886">
    <property type="term" value="C:plasma membrane"/>
    <property type="evidence" value="ECO:0007669"/>
    <property type="project" value="UniProtKB-SubCell"/>
</dbReference>
<keyword evidence="4" id="KW-1003">Cell membrane</keyword>
<evidence type="ECO:0000256" key="5">
    <source>
        <dbReference type="ARBA" id="ARBA00022692"/>
    </source>
</evidence>
<sequence length="87" mass="9569">MNINSIFYIVAILLAILALVLVYRVFKGPNVIDRVLAADSIDIILGIVMILFGAIEERAMYLDLGLIITLLGFIGTVLISKYIEGEL</sequence>
<evidence type="ECO:0000256" key="3">
    <source>
        <dbReference type="ARBA" id="ARBA00022448"/>
    </source>
</evidence>
<accession>A0A173XJQ1</accession>
<dbReference type="Pfam" id="PF04066">
    <property type="entry name" value="MrpF_PhaF"/>
    <property type="match status" value="1"/>
</dbReference>
<keyword evidence="6 8" id="KW-1133">Transmembrane helix</keyword>
<gene>
    <name evidence="9" type="primary">mrpF</name>
    <name evidence="9" type="ORF">ERS852470_00103</name>
</gene>
<evidence type="ECO:0000256" key="8">
    <source>
        <dbReference type="SAM" id="Phobius"/>
    </source>
</evidence>
<protein>
    <submittedName>
        <fullName evidence="9">Multiple resistance and pH homeostasis protein F</fullName>
    </submittedName>
</protein>
<name>A0A173XJQ1_9CLOT</name>
<keyword evidence="5 8" id="KW-0812">Transmembrane</keyword>
<dbReference type="PANTHER" id="PTHR34702">
    <property type="entry name" value="NA(+)/H(+) ANTIPORTER SUBUNIT F1"/>
    <property type="match status" value="1"/>
</dbReference>
<dbReference type="Proteomes" id="UP000095558">
    <property type="component" value="Unassembled WGS sequence"/>
</dbReference>
<dbReference type="PANTHER" id="PTHR34702:SF1">
    <property type="entry name" value="NA(+)_H(+) ANTIPORTER SUBUNIT F"/>
    <property type="match status" value="1"/>
</dbReference>
<evidence type="ECO:0000256" key="4">
    <source>
        <dbReference type="ARBA" id="ARBA00022475"/>
    </source>
</evidence>
<feature type="transmembrane region" description="Helical" evidence="8">
    <location>
        <begin position="6"/>
        <end position="23"/>
    </location>
</feature>
<dbReference type="RefSeq" id="WP_042394262.1">
    <property type="nucleotide sequence ID" value="NZ_CYYT01000010.1"/>
</dbReference>
<evidence type="ECO:0000256" key="6">
    <source>
        <dbReference type="ARBA" id="ARBA00022989"/>
    </source>
</evidence>
<feature type="transmembrane region" description="Helical" evidence="8">
    <location>
        <begin position="35"/>
        <end position="55"/>
    </location>
</feature>
<dbReference type="GO" id="GO:0015385">
    <property type="term" value="F:sodium:proton antiporter activity"/>
    <property type="evidence" value="ECO:0007669"/>
    <property type="project" value="TreeGrafter"/>
</dbReference>
<keyword evidence="7 8" id="KW-0472">Membrane</keyword>
<organism evidence="9 10">
    <name type="scientific">Clostridium disporicum</name>
    <dbReference type="NCBI Taxonomy" id="84024"/>
    <lineage>
        <taxon>Bacteria</taxon>
        <taxon>Bacillati</taxon>
        <taxon>Bacillota</taxon>
        <taxon>Clostridia</taxon>
        <taxon>Eubacteriales</taxon>
        <taxon>Clostridiaceae</taxon>
        <taxon>Clostridium</taxon>
    </lineage>
</organism>
<evidence type="ECO:0000256" key="7">
    <source>
        <dbReference type="ARBA" id="ARBA00023136"/>
    </source>
</evidence>